<dbReference type="AlphaFoldDB" id="A0AAU6Q3Y1"/>
<gene>
    <name evidence="1" type="ORF">WDJ50_04185</name>
</gene>
<dbReference type="SUPFAM" id="SSF53795">
    <property type="entry name" value="PEP carboxykinase-like"/>
    <property type="match status" value="1"/>
</dbReference>
<evidence type="ECO:0000313" key="1">
    <source>
        <dbReference type="EMBL" id="WYF45333.1"/>
    </source>
</evidence>
<organism evidence="1">
    <name type="scientific">Deinococcus sp. VB142</name>
    <dbReference type="NCBI Taxonomy" id="3112952"/>
    <lineage>
        <taxon>Bacteria</taxon>
        <taxon>Thermotogati</taxon>
        <taxon>Deinococcota</taxon>
        <taxon>Deinococci</taxon>
        <taxon>Deinococcales</taxon>
        <taxon>Deinococcaceae</taxon>
        <taxon>Deinococcus</taxon>
    </lineage>
</organism>
<dbReference type="RefSeq" id="WP_339096554.1">
    <property type="nucleotide sequence ID" value="NZ_CP149782.1"/>
</dbReference>
<dbReference type="EMBL" id="CP149782">
    <property type="protein sequence ID" value="WYF45333.1"/>
    <property type="molecule type" value="Genomic_DNA"/>
</dbReference>
<name>A0AAU6Q3Y1_9DEIO</name>
<protein>
    <submittedName>
        <fullName evidence="1">Uncharacterized protein</fullName>
    </submittedName>
</protein>
<reference evidence="1" key="1">
    <citation type="submission" date="2024-03" db="EMBL/GenBank/DDBJ databases">
        <title>Deinococcus weizhi sp. nov., isolated from human skin.</title>
        <authorList>
            <person name="Wei Z."/>
            <person name="Tian F."/>
            <person name="Yang C."/>
            <person name="Xin L.T."/>
            <person name="Wen Z.J."/>
            <person name="Lan K.C."/>
            <person name="Yu L."/>
            <person name="Zhe W."/>
            <person name="Dan F.D."/>
            <person name="Jun W."/>
            <person name="Rui Z."/>
            <person name="Yong X.J."/>
            <person name="Ting Y."/>
            <person name="Wei X."/>
            <person name="Xu Z.G."/>
            <person name="Xin Z."/>
            <person name="Dong F.G."/>
            <person name="Ni X.M."/>
            <person name="Zheng M.G."/>
            <person name="Chun Y."/>
            <person name="Qian W.X."/>
        </authorList>
    </citation>
    <scope>NUCLEOTIDE SEQUENCE</scope>
    <source>
        <strain evidence="1">VB142</strain>
    </source>
</reference>
<dbReference type="InterPro" id="IPR027417">
    <property type="entry name" value="P-loop_NTPase"/>
</dbReference>
<dbReference type="Gene3D" id="3.40.50.300">
    <property type="entry name" value="P-loop containing nucleotide triphosphate hydrolases"/>
    <property type="match status" value="1"/>
</dbReference>
<proteinExistence type="predicted"/>
<sequence>MSRIWYSLGARVEISDAFPDAFNLALREFWEEQNSSSESRRLIWQVCDEVTAPANANWQTVRLVEGEWTLGVLGNEFWIPNVLHAQFDREGATLSLTQEAVDRFAPVVEVVSLAFTEAHRAGGWLPLHAATVGRGNRAVAFSGVSGAGKSTATLRLRDKGYTVLSEDRTFWQAKTGQVAGLDRYLRAFDDSLKTFAPHLRPASVGCDAKGKHLLPLSQAGRAKLEAVLLFGVSDALSAAERVRAVWEMSGVPLTDLARQQTQQAVGQLLPLLSPVPVSRQTVLERVRAVLSQPLLDG</sequence>
<accession>A0AAU6Q3Y1</accession>